<keyword evidence="2" id="KW-1185">Reference proteome</keyword>
<name>A0ACA9MWN0_9GLOM</name>
<protein>
    <submittedName>
        <fullName evidence="1">11523_t:CDS:1</fullName>
    </submittedName>
</protein>
<comment type="caution">
    <text evidence="1">The sequence shown here is derived from an EMBL/GenBank/DDBJ whole genome shotgun (WGS) entry which is preliminary data.</text>
</comment>
<gene>
    <name evidence="1" type="ORF">SCALOS_LOCUS7502</name>
</gene>
<sequence length="171" mass="19645">MKDLIEKYTLCDLDVLSQVWLLRELFSEATIIDYDMKNYVYKFWCIYSIQSGDAAKLFEHFEKEYAKDPDWYVQPLIDMETNRLQAVTNAYNLPLSIFAVVDNNFKSRIVAQAILPDETSESYGWVLQQTIKATGVQPGAFIIDANSGLESVVLEIYPNNLPSSLYLAYQT</sequence>
<proteinExistence type="predicted"/>
<organism evidence="1 2">
    <name type="scientific">Scutellospora calospora</name>
    <dbReference type="NCBI Taxonomy" id="85575"/>
    <lineage>
        <taxon>Eukaryota</taxon>
        <taxon>Fungi</taxon>
        <taxon>Fungi incertae sedis</taxon>
        <taxon>Mucoromycota</taxon>
        <taxon>Glomeromycotina</taxon>
        <taxon>Glomeromycetes</taxon>
        <taxon>Diversisporales</taxon>
        <taxon>Gigasporaceae</taxon>
        <taxon>Scutellospora</taxon>
    </lineage>
</organism>
<dbReference type="Proteomes" id="UP000789860">
    <property type="component" value="Unassembled WGS sequence"/>
</dbReference>
<dbReference type="EMBL" id="CAJVPM010016888">
    <property type="protein sequence ID" value="CAG8616741.1"/>
    <property type="molecule type" value="Genomic_DNA"/>
</dbReference>
<accession>A0ACA9MWN0</accession>
<evidence type="ECO:0000313" key="2">
    <source>
        <dbReference type="Proteomes" id="UP000789860"/>
    </source>
</evidence>
<reference evidence="1" key="1">
    <citation type="submission" date="2021-06" db="EMBL/GenBank/DDBJ databases">
        <authorList>
            <person name="Kallberg Y."/>
            <person name="Tangrot J."/>
            <person name="Rosling A."/>
        </authorList>
    </citation>
    <scope>NUCLEOTIDE SEQUENCE</scope>
    <source>
        <strain evidence="1">AU212A</strain>
    </source>
</reference>
<evidence type="ECO:0000313" key="1">
    <source>
        <dbReference type="EMBL" id="CAG8616741.1"/>
    </source>
</evidence>